<comment type="caution">
    <text evidence="4">The sequence shown here is derived from an EMBL/GenBank/DDBJ whole genome shotgun (WGS) entry which is preliminary data.</text>
</comment>
<dbReference type="Proteomes" id="UP000299084">
    <property type="component" value="Unassembled WGS sequence"/>
</dbReference>
<proteinExistence type="predicted"/>
<dbReference type="GO" id="GO:0019882">
    <property type="term" value="P:antigen processing and presentation"/>
    <property type="evidence" value="ECO:0007669"/>
    <property type="project" value="InterPro"/>
</dbReference>
<dbReference type="GO" id="GO:0042613">
    <property type="term" value="C:MHC class II protein complex"/>
    <property type="evidence" value="ECO:0007669"/>
    <property type="project" value="InterPro"/>
</dbReference>
<dbReference type="Gene3D" id="3.10.320.10">
    <property type="entry name" value="Class II Histocompatibility Antigen, M Beta Chain, Chain B, domain 1"/>
    <property type="match status" value="1"/>
</dbReference>
<keyword evidence="5" id="KW-1185">Reference proteome</keyword>
<feature type="domain" description="MHC class II beta chain N-terminal" evidence="3">
    <location>
        <begin position="56"/>
        <end position="98"/>
    </location>
</feature>
<dbReference type="InterPro" id="IPR000353">
    <property type="entry name" value="MHC_II_b_N"/>
</dbReference>
<dbReference type="InterPro" id="IPR011162">
    <property type="entry name" value="MHC_I/II-like_Ag-recog"/>
</dbReference>
<name>A0A5N4CS08_CAMDR</name>
<evidence type="ECO:0000313" key="5">
    <source>
        <dbReference type="Proteomes" id="UP000299084"/>
    </source>
</evidence>
<dbReference type="AlphaFoldDB" id="A0A5N4CS08"/>
<evidence type="ECO:0000256" key="1">
    <source>
        <dbReference type="ARBA" id="ARBA00023180"/>
    </source>
</evidence>
<sequence>MLLLNRSCFQGGRMRVTISRNPWTAAGIVMVIFMVLRTSMAHGRGAPKNFVYQFKSMCYFTNGTEHVKLVVRQIYNKEEILHFDSDLDEFVAVSELGR</sequence>
<reference evidence="4 5" key="1">
    <citation type="journal article" date="2019" name="Mol. Ecol. Resour.">
        <title>Improving Illumina assemblies with Hi-C and long reads: an example with the North African dromedary.</title>
        <authorList>
            <person name="Elbers J.P."/>
            <person name="Rogers M.F."/>
            <person name="Perelman P.L."/>
            <person name="Proskuryakova A.A."/>
            <person name="Serdyukova N.A."/>
            <person name="Johnson W.E."/>
            <person name="Horin P."/>
            <person name="Corander J."/>
            <person name="Murphy D."/>
            <person name="Burger P.A."/>
        </authorList>
    </citation>
    <scope>NUCLEOTIDE SEQUENCE [LARGE SCALE GENOMIC DNA]</scope>
    <source>
        <strain evidence="4">Drom800</strain>
        <tissue evidence="4">Blood</tissue>
    </source>
</reference>
<organism evidence="4 5">
    <name type="scientific">Camelus dromedarius</name>
    <name type="common">Dromedary</name>
    <name type="synonym">Arabian camel</name>
    <dbReference type="NCBI Taxonomy" id="9838"/>
    <lineage>
        <taxon>Eukaryota</taxon>
        <taxon>Metazoa</taxon>
        <taxon>Chordata</taxon>
        <taxon>Craniata</taxon>
        <taxon>Vertebrata</taxon>
        <taxon>Euteleostomi</taxon>
        <taxon>Mammalia</taxon>
        <taxon>Eutheria</taxon>
        <taxon>Laurasiatheria</taxon>
        <taxon>Artiodactyla</taxon>
        <taxon>Tylopoda</taxon>
        <taxon>Camelidae</taxon>
        <taxon>Camelus</taxon>
    </lineage>
</organism>
<evidence type="ECO:0000256" key="2">
    <source>
        <dbReference type="SAM" id="Phobius"/>
    </source>
</evidence>
<keyword evidence="2" id="KW-1133">Transmembrane helix</keyword>
<feature type="transmembrane region" description="Helical" evidence="2">
    <location>
        <begin position="23"/>
        <end position="40"/>
    </location>
</feature>
<dbReference type="Pfam" id="PF00969">
    <property type="entry name" value="MHC_II_beta"/>
    <property type="match status" value="1"/>
</dbReference>
<dbReference type="EMBL" id="JWIN03000020">
    <property type="protein sequence ID" value="KAB1261607.1"/>
    <property type="molecule type" value="Genomic_DNA"/>
</dbReference>
<gene>
    <name evidence="4" type="ORF">Cadr_000022027</name>
</gene>
<accession>A0A5N4CS08</accession>
<dbReference type="GO" id="GO:0006955">
    <property type="term" value="P:immune response"/>
    <property type="evidence" value="ECO:0007669"/>
    <property type="project" value="InterPro"/>
</dbReference>
<dbReference type="InterPro" id="IPR014745">
    <property type="entry name" value="MHC_II_a/b_N"/>
</dbReference>
<evidence type="ECO:0000313" key="4">
    <source>
        <dbReference type="EMBL" id="KAB1261607.1"/>
    </source>
</evidence>
<keyword evidence="2" id="KW-0472">Membrane</keyword>
<evidence type="ECO:0000259" key="3">
    <source>
        <dbReference type="Pfam" id="PF00969"/>
    </source>
</evidence>
<dbReference type="SUPFAM" id="SSF54452">
    <property type="entry name" value="MHC antigen-recognition domain"/>
    <property type="match status" value="1"/>
</dbReference>
<keyword evidence="2" id="KW-0812">Transmembrane</keyword>
<keyword evidence="1" id="KW-0325">Glycoprotein</keyword>
<protein>
    <submittedName>
        <fullName evidence="4">BoLa class II histocompatibility antigen</fullName>
    </submittedName>
</protein>